<proteinExistence type="predicted"/>
<dbReference type="AlphaFoldDB" id="A0AAE1YAB5"/>
<evidence type="ECO:0000313" key="1">
    <source>
        <dbReference type="EMBL" id="KAK4426534.1"/>
    </source>
</evidence>
<accession>A0AAE1YAB5</accession>
<dbReference type="EMBL" id="JACGWO010000005">
    <property type="protein sequence ID" value="KAK4426534.1"/>
    <property type="molecule type" value="Genomic_DNA"/>
</dbReference>
<reference evidence="1" key="2">
    <citation type="journal article" date="2024" name="Plant">
        <title>Genomic evolution and insights into agronomic trait innovations of Sesamum species.</title>
        <authorList>
            <person name="Miao H."/>
            <person name="Wang L."/>
            <person name="Qu L."/>
            <person name="Liu H."/>
            <person name="Sun Y."/>
            <person name="Le M."/>
            <person name="Wang Q."/>
            <person name="Wei S."/>
            <person name="Zheng Y."/>
            <person name="Lin W."/>
            <person name="Duan Y."/>
            <person name="Cao H."/>
            <person name="Xiong S."/>
            <person name="Wang X."/>
            <person name="Wei L."/>
            <person name="Li C."/>
            <person name="Ma Q."/>
            <person name="Ju M."/>
            <person name="Zhao R."/>
            <person name="Li G."/>
            <person name="Mu C."/>
            <person name="Tian Q."/>
            <person name="Mei H."/>
            <person name="Zhang T."/>
            <person name="Gao T."/>
            <person name="Zhang H."/>
        </authorList>
    </citation>
    <scope>NUCLEOTIDE SEQUENCE</scope>
    <source>
        <strain evidence="1">3651</strain>
    </source>
</reference>
<sequence length="146" mass="16115">MAQSETHFSPTISPTRCDEVRNSSRLDFHQFYIFLNILKPLTSSASFRAFFLALSLDGPSLLPLAVNSTLVLFDPEAVSEALEQSRELRYEEGTLVRPRPARSCSIVASGVAEAWLDSLAVRPPTRFSVEGVAEELPFIPSNSART</sequence>
<name>A0AAE1YAB5_9LAMI</name>
<dbReference type="Proteomes" id="UP001293254">
    <property type="component" value="Unassembled WGS sequence"/>
</dbReference>
<gene>
    <name evidence="1" type="ORF">Salat_1422000</name>
</gene>
<reference evidence="1" key="1">
    <citation type="submission" date="2020-06" db="EMBL/GenBank/DDBJ databases">
        <authorList>
            <person name="Li T."/>
            <person name="Hu X."/>
            <person name="Zhang T."/>
            <person name="Song X."/>
            <person name="Zhang H."/>
            <person name="Dai N."/>
            <person name="Sheng W."/>
            <person name="Hou X."/>
            <person name="Wei L."/>
        </authorList>
    </citation>
    <scope>NUCLEOTIDE SEQUENCE</scope>
    <source>
        <strain evidence="1">3651</strain>
        <tissue evidence="1">Leaf</tissue>
    </source>
</reference>
<protein>
    <submittedName>
        <fullName evidence="1">Uncharacterized protein</fullName>
    </submittedName>
</protein>
<evidence type="ECO:0000313" key="2">
    <source>
        <dbReference type="Proteomes" id="UP001293254"/>
    </source>
</evidence>
<organism evidence="1 2">
    <name type="scientific">Sesamum alatum</name>
    <dbReference type="NCBI Taxonomy" id="300844"/>
    <lineage>
        <taxon>Eukaryota</taxon>
        <taxon>Viridiplantae</taxon>
        <taxon>Streptophyta</taxon>
        <taxon>Embryophyta</taxon>
        <taxon>Tracheophyta</taxon>
        <taxon>Spermatophyta</taxon>
        <taxon>Magnoliopsida</taxon>
        <taxon>eudicotyledons</taxon>
        <taxon>Gunneridae</taxon>
        <taxon>Pentapetalae</taxon>
        <taxon>asterids</taxon>
        <taxon>lamiids</taxon>
        <taxon>Lamiales</taxon>
        <taxon>Pedaliaceae</taxon>
        <taxon>Sesamum</taxon>
    </lineage>
</organism>
<keyword evidence="2" id="KW-1185">Reference proteome</keyword>
<comment type="caution">
    <text evidence="1">The sequence shown here is derived from an EMBL/GenBank/DDBJ whole genome shotgun (WGS) entry which is preliminary data.</text>
</comment>